<dbReference type="Gene3D" id="3.40.30.10">
    <property type="entry name" value="Glutaredoxin"/>
    <property type="match status" value="1"/>
</dbReference>
<keyword evidence="1" id="KW-0676">Redox-active center</keyword>
<proteinExistence type="predicted"/>
<dbReference type="AlphaFoldDB" id="A0A6B0YUS3"/>
<sequence>MLENFTPAIESLKMIPSGGGLFEVLADDTIVYSKKAEGRHAEEGEVLGLFSEAVGLEPAPRA</sequence>
<dbReference type="Pfam" id="PF10262">
    <property type="entry name" value="Rdx"/>
    <property type="match status" value="1"/>
</dbReference>
<dbReference type="InterPro" id="IPR011893">
    <property type="entry name" value="Selenoprotein_Rdx-typ"/>
</dbReference>
<reference evidence="2" key="1">
    <citation type="submission" date="2019-09" db="EMBL/GenBank/DDBJ databases">
        <title>Characterisation of the sponge microbiome using genome-centric metagenomics.</title>
        <authorList>
            <person name="Engelberts J.P."/>
            <person name="Robbins S.J."/>
            <person name="De Goeij J.M."/>
            <person name="Aranda M."/>
            <person name="Bell S.C."/>
            <person name="Webster N.S."/>
        </authorList>
    </citation>
    <scope>NUCLEOTIDE SEQUENCE</scope>
    <source>
        <strain evidence="2">SB0664_bin_27</strain>
    </source>
</reference>
<accession>A0A6B0YUS3</accession>
<gene>
    <name evidence="2" type="ORF">F4Y42_15230</name>
</gene>
<protein>
    <recommendedName>
        <fullName evidence="3">SelT/SelW/SelH family protein</fullName>
    </recommendedName>
</protein>
<evidence type="ECO:0008006" key="3">
    <source>
        <dbReference type="Google" id="ProtNLM"/>
    </source>
</evidence>
<name>A0A6B0YUS3_9CHLR</name>
<dbReference type="SUPFAM" id="SSF52833">
    <property type="entry name" value="Thioredoxin-like"/>
    <property type="match status" value="1"/>
</dbReference>
<evidence type="ECO:0000256" key="1">
    <source>
        <dbReference type="ARBA" id="ARBA00023284"/>
    </source>
</evidence>
<dbReference type="InterPro" id="IPR036249">
    <property type="entry name" value="Thioredoxin-like_sf"/>
</dbReference>
<dbReference type="EMBL" id="VXRG01000127">
    <property type="protein sequence ID" value="MXY94790.1"/>
    <property type="molecule type" value="Genomic_DNA"/>
</dbReference>
<organism evidence="2">
    <name type="scientific">Caldilineaceae bacterium SB0664_bin_27</name>
    <dbReference type="NCBI Taxonomy" id="2605260"/>
    <lineage>
        <taxon>Bacteria</taxon>
        <taxon>Bacillati</taxon>
        <taxon>Chloroflexota</taxon>
        <taxon>Caldilineae</taxon>
        <taxon>Caldilineales</taxon>
        <taxon>Caldilineaceae</taxon>
    </lineage>
</organism>
<evidence type="ECO:0000313" key="2">
    <source>
        <dbReference type="EMBL" id="MXY94790.1"/>
    </source>
</evidence>
<comment type="caution">
    <text evidence="2">The sequence shown here is derived from an EMBL/GenBank/DDBJ whole genome shotgun (WGS) entry which is preliminary data.</text>
</comment>